<organism evidence="2 3">
    <name type="scientific">Microbacterium istanbulense</name>
    <dbReference type="NCBI Taxonomy" id="3122049"/>
    <lineage>
        <taxon>Bacteria</taxon>
        <taxon>Bacillati</taxon>
        <taxon>Actinomycetota</taxon>
        <taxon>Actinomycetes</taxon>
        <taxon>Micrococcales</taxon>
        <taxon>Microbacteriaceae</taxon>
        <taxon>Microbacterium</taxon>
    </lineage>
</organism>
<feature type="transmembrane region" description="Helical" evidence="1">
    <location>
        <begin position="260"/>
        <end position="276"/>
    </location>
</feature>
<keyword evidence="1" id="KW-1133">Transmembrane helix</keyword>
<reference evidence="2 3" key="1">
    <citation type="submission" date="2024-02" db="EMBL/GenBank/DDBJ databases">
        <authorList>
            <person name="Saticioglu I.B."/>
        </authorList>
    </citation>
    <scope>NUCLEOTIDE SEQUENCE [LARGE SCALE GENOMIC DNA]</scope>
    <source>
        <strain evidence="2 3">Mu-43</strain>
    </source>
</reference>
<dbReference type="Pfam" id="PF22564">
    <property type="entry name" value="HAAS"/>
    <property type="match status" value="1"/>
</dbReference>
<evidence type="ECO:0000313" key="2">
    <source>
        <dbReference type="EMBL" id="MEJ1090585.1"/>
    </source>
</evidence>
<keyword evidence="3" id="KW-1185">Reference proteome</keyword>
<evidence type="ECO:0000313" key="3">
    <source>
        <dbReference type="Proteomes" id="UP001366085"/>
    </source>
</evidence>
<dbReference type="RefSeq" id="WP_337317095.1">
    <property type="nucleotide sequence ID" value="NZ_JBBDGN010000001.1"/>
</dbReference>
<feature type="transmembrane region" description="Helical" evidence="1">
    <location>
        <begin position="140"/>
        <end position="158"/>
    </location>
</feature>
<accession>A0ABU8LHX2</accession>
<sequence length="306" mass="31814">MSTADEYLRRVRRHLYAIAPNRRREVLADLRAHFADARELGLPMDEVVANLGSPDEVAERARLEFGGESALADTAWRALVWAAVSAAVVTAAVILFLSPGDLFGPHVAPYAATLSTPVIVAVPVLLAAAALPFPLRMRTVATAAAAVALTFACVIGGIEAGAFFAPSCLLLWAALVTWVRLRGDGFGPFWHLGAALLAIAPAVAIAVTWPAALAGTLRRAAAESAAGFDVFSPVPWTWARLAVVTLSAALIAFGIRFGGWMLGVVGGIVMVFALVAGGPLTLGMLGLGGLWLTIGLAHAVATPPRD</sequence>
<evidence type="ECO:0000256" key="1">
    <source>
        <dbReference type="SAM" id="Phobius"/>
    </source>
</evidence>
<proteinExistence type="predicted"/>
<feature type="transmembrane region" description="Helical" evidence="1">
    <location>
        <begin position="235"/>
        <end position="253"/>
    </location>
</feature>
<feature type="transmembrane region" description="Helical" evidence="1">
    <location>
        <begin position="164"/>
        <end position="181"/>
    </location>
</feature>
<name>A0ABU8LHX2_9MICO</name>
<keyword evidence="1" id="KW-0472">Membrane</keyword>
<feature type="transmembrane region" description="Helical" evidence="1">
    <location>
        <begin position="193"/>
        <end position="215"/>
    </location>
</feature>
<gene>
    <name evidence="2" type="ORF">WDU93_02675</name>
</gene>
<dbReference type="EMBL" id="JBBDGN010000001">
    <property type="protein sequence ID" value="MEJ1090585.1"/>
    <property type="molecule type" value="Genomic_DNA"/>
</dbReference>
<feature type="transmembrane region" description="Helical" evidence="1">
    <location>
        <begin position="78"/>
        <end position="98"/>
    </location>
</feature>
<keyword evidence="1" id="KW-0812">Transmembrane</keyword>
<protein>
    <submittedName>
        <fullName evidence="2">DUF1700 domain-containing protein</fullName>
    </submittedName>
</protein>
<comment type="caution">
    <text evidence="2">The sequence shown here is derived from an EMBL/GenBank/DDBJ whole genome shotgun (WGS) entry which is preliminary data.</text>
</comment>
<feature type="transmembrane region" description="Helical" evidence="1">
    <location>
        <begin position="110"/>
        <end position="133"/>
    </location>
</feature>
<dbReference type="Proteomes" id="UP001366085">
    <property type="component" value="Unassembled WGS sequence"/>
</dbReference>